<comment type="caution">
    <text evidence="1">The sequence shown here is derived from an EMBL/GenBank/DDBJ whole genome shotgun (WGS) entry which is preliminary data.</text>
</comment>
<gene>
    <name evidence="1" type="ORF">CEXT_589631</name>
</gene>
<organism evidence="1 2">
    <name type="scientific">Caerostris extrusa</name>
    <name type="common">Bark spider</name>
    <name type="synonym">Caerostris bankana</name>
    <dbReference type="NCBI Taxonomy" id="172846"/>
    <lineage>
        <taxon>Eukaryota</taxon>
        <taxon>Metazoa</taxon>
        <taxon>Ecdysozoa</taxon>
        <taxon>Arthropoda</taxon>
        <taxon>Chelicerata</taxon>
        <taxon>Arachnida</taxon>
        <taxon>Araneae</taxon>
        <taxon>Araneomorphae</taxon>
        <taxon>Entelegynae</taxon>
        <taxon>Araneoidea</taxon>
        <taxon>Araneidae</taxon>
        <taxon>Caerostris</taxon>
    </lineage>
</organism>
<proteinExistence type="predicted"/>
<dbReference type="EMBL" id="BPLR01016197">
    <property type="protein sequence ID" value="GIY82012.1"/>
    <property type="molecule type" value="Genomic_DNA"/>
</dbReference>
<reference evidence="1 2" key="1">
    <citation type="submission" date="2021-06" db="EMBL/GenBank/DDBJ databases">
        <title>Caerostris extrusa draft genome.</title>
        <authorList>
            <person name="Kono N."/>
            <person name="Arakawa K."/>
        </authorList>
    </citation>
    <scope>NUCLEOTIDE SEQUENCE [LARGE SCALE GENOMIC DNA]</scope>
</reference>
<keyword evidence="2" id="KW-1185">Reference proteome</keyword>
<dbReference type="AlphaFoldDB" id="A0AAV4WGY0"/>
<name>A0AAV4WGY0_CAEEX</name>
<sequence>MNQKLKYLRNFGEGWAFQSGMLLKELWTTTTTSEDGAGGYGSILTFRTVSVLYNEDGRCLHVGPWPLRPYESHEQLHWSW</sequence>
<evidence type="ECO:0000313" key="1">
    <source>
        <dbReference type="EMBL" id="GIY82012.1"/>
    </source>
</evidence>
<dbReference type="Proteomes" id="UP001054945">
    <property type="component" value="Unassembled WGS sequence"/>
</dbReference>
<protein>
    <submittedName>
        <fullName evidence="1">Uncharacterized protein</fullName>
    </submittedName>
</protein>
<accession>A0AAV4WGY0</accession>
<evidence type="ECO:0000313" key="2">
    <source>
        <dbReference type="Proteomes" id="UP001054945"/>
    </source>
</evidence>